<name>A0A9Q0S5S0_9DIPT</name>
<protein>
    <submittedName>
        <fullName evidence="2">Uncharacterized protein</fullName>
    </submittedName>
</protein>
<proteinExistence type="predicted"/>
<sequence>MCNRQLATQPPPADLSRLRTAADSSSAGRRSALSIYIVFSSSGHIMTVPGSTGNSTGEEIVEVDGTCASSPKIAKLSESDAPPPIGFSFTRAPIIETV</sequence>
<feature type="region of interest" description="Disordered" evidence="1">
    <location>
        <begin position="1"/>
        <end position="29"/>
    </location>
</feature>
<comment type="caution">
    <text evidence="2">The sequence shown here is derived from an EMBL/GenBank/DDBJ whole genome shotgun (WGS) entry which is preliminary data.</text>
</comment>
<reference evidence="2" key="1">
    <citation type="submission" date="2022-07" db="EMBL/GenBank/DDBJ databases">
        <authorList>
            <person name="Trinca V."/>
            <person name="Uliana J.V.C."/>
            <person name="Torres T.T."/>
            <person name="Ward R.J."/>
            <person name="Monesi N."/>
        </authorList>
    </citation>
    <scope>NUCLEOTIDE SEQUENCE</scope>
    <source>
        <strain evidence="2">HSMRA1968</strain>
        <tissue evidence="2">Whole embryos</tissue>
    </source>
</reference>
<accession>A0A9Q0S5S0</accession>
<evidence type="ECO:0000256" key="1">
    <source>
        <dbReference type="SAM" id="MobiDB-lite"/>
    </source>
</evidence>
<dbReference type="AlphaFoldDB" id="A0A9Q0S5S0"/>
<dbReference type="Proteomes" id="UP001151699">
    <property type="component" value="Chromosome A"/>
</dbReference>
<evidence type="ECO:0000313" key="3">
    <source>
        <dbReference type="Proteomes" id="UP001151699"/>
    </source>
</evidence>
<evidence type="ECO:0000313" key="2">
    <source>
        <dbReference type="EMBL" id="KAJ6646164.1"/>
    </source>
</evidence>
<keyword evidence="3" id="KW-1185">Reference proteome</keyword>
<gene>
    <name evidence="2" type="ORF">Bhyg_01375</name>
</gene>
<dbReference type="EMBL" id="WJQU01000001">
    <property type="protein sequence ID" value="KAJ6646164.1"/>
    <property type="molecule type" value="Genomic_DNA"/>
</dbReference>
<organism evidence="2 3">
    <name type="scientific">Pseudolycoriella hygida</name>
    <dbReference type="NCBI Taxonomy" id="35572"/>
    <lineage>
        <taxon>Eukaryota</taxon>
        <taxon>Metazoa</taxon>
        <taxon>Ecdysozoa</taxon>
        <taxon>Arthropoda</taxon>
        <taxon>Hexapoda</taxon>
        <taxon>Insecta</taxon>
        <taxon>Pterygota</taxon>
        <taxon>Neoptera</taxon>
        <taxon>Endopterygota</taxon>
        <taxon>Diptera</taxon>
        <taxon>Nematocera</taxon>
        <taxon>Sciaroidea</taxon>
        <taxon>Sciaridae</taxon>
        <taxon>Pseudolycoriella</taxon>
    </lineage>
</organism>
<feature type="compositionally biased region" description="Low complexity" evidence="1">
    <location>
        <begin position="19"/>
        <end position="29"/>
    </location>
</feature>